<comment type="caution">
    <text evidence="1">The sequence shown here is derived from an EMBL/GenBank/DDBJ whole genome shotgun (WGS) entry which is preliminary data.</text>
</comment>
<dbReference type="Proteomes" id="UP001168883">
    <property type="component" value="Unassembled WGS sequence"/>
</dbReference>
<proteinExistence type="predicted"/>
<dbReference type="RefSeq" id="WP_127485480.1">
    <property type="nucleotide sequence ID" value="NZ_JARLKN010000081.1"/>
</dbReference>
<gene>
    <name evidence="1" type="ORF">Q3C12_17085</name>
</gene>
<name>A0ABT8VCN8_9BACL</name>
<organism evidence="1 2">
    <name type="scientific">Paenibacillus ehimensis</name>
    <dbReference type="NCBI Taxonomy" id="79264"/>
    <lineage>
        <taxon>Bacteria</taxon>
        <taxon>Bacillati</taxon>
        <taxon>Bacillota</taxon>
        <taxon>Bacilli</taxon>
        <taxon>Bacillales</taxon>
        <taxon>Paenibacillaceae</taxon>
        <taxon>Paenibacillus</taxon>
    </lineage>
</organism>
<protein>
    <submittedName>
        <fullName evidence="1">Uncharacterized protein</fullName>
    </submittedName>
</protein>
<evidence type="ECO:0000313" key="2">
    <source>
        <dbReference type="Proteomes" id="UP001168883"/>
    </source>
</evidence>
<sequence>MNPQIEGLKRACFTAWNKPSCGSRPFLKLTIKMLLPAHGRSVAASSEGGGQIDGQLFIPRTQRGFSIDLGSLTTPHG</sequence>
<accession>A0ABT8VCN8</accession>
<reference evidence="1" key="1">
    <citation type="submission" date="2023-07" db="EMBL/GenBank/DDBJ databases">
        <authorList>
            <person name="Aktuganov G."/>
            <person name="Boyko T."/>
            <person name="Delegan Y."/>
            <person name="Galimzianova N."/>
            <person name="Gilvanova E."/>
            <person name="Korobov V."/>
            <person name="Kuzmina L."/>
            <person name="Melentiev A."/>
            <person name="Milman P."/>
            <person name="Ryabova A."/>
            <person name="Stupak E."/>
            <person name="Yasakov T."/>
            <person name="Zharikova N."/>
            <person name="Zhurenko E."/>
        </authorList>
    </citation>
    <scope>NUCLEOTIDE SEQUENCE</scope>
    <source>
        <strain evidence="1">IB-739</strain>
    </source>
</reference>
<dbReference type="EMBL" id="JAUMKJ010000019">
    <property type="protein sequence ID" value="MDO3678722.1"/>
    <property type="molecule type" value="Genomic_DNA"/>
</dbReference>
<keyword evidence="2" id="KW-1185">Reference proteome</keyword>
<evidence type="ECO:0000313" key="1">
    <source>
        <dbReference type="EMBL" id="MDO3678722.1"/>
    </source>
</evidence>